<name>A0AAV3L4K7_ENTFC</name>
<gene>
    <name evidence="1" type="ORF">O991_00413</name>
</gene>
<evidence type="ECO:0000313" key="1">
    <source>
        <dbReference type="EMBL" id="ERT51700.1"/>
    </source>
</evidence>
<organism evidence="1 2">
    <name type="scientific">Enterococcus faecium 10/96A</name>
    <dbReference type="NCBI Taxonomy" id="1391465"/>
    <lineage>
        <taxon>Bacteria</taxon>
        <taxon>Bacillati</taxon>
        <taxon>Bacillota</taxon>
        <taxon>Bacilli</taxon>
        <taxon>Lactobacillales</taxon>
        <taxon>Enterococcaceae</taxon>
        <taxon>Enterococcus</taxon>
    </lineage>
</organism>
<evidence type="ECO:0008006" key="3">
    <source>
        <dbReference type="Google" id="ProtNLM"/>
    </source>
</evidence>
<comment type="caution">
    <text evidence="1">The sequence shown here is derived from an EMBL/GenBank/DDBJ whole genome shotgun (WGS) entry which is preliminary data.</text>
</comment>
<dbReference type="AlphaFoldDB" id="A0AAV3L4K7"/>
<evidence type="ECO:0000313" key="2">
    <source>
        <dbReference type="Proteomes" id="UP000017126"/>
    </source>
</evidence>
<dbReference type="EMBL" id="AXOL01000006">
    <property type="protein sequence ID" value="ERT51700.1"/>
    <property type="molecule type" value="Genomic_DNA"/>
</dbReference>
<reference evidence="1 2" key="1">
    <citation type="submission" date="2013-09" db="EMBL/GenBank/DDBJ databases">
        <title>The Genome Sequence of Enterococcus faecium 10/96A.</title>
        <authorList>
            <consortium name="The Broad Institute Genome Sequencing Platform"/>
            <consortium name="The Broad Institute Genome Sequencing Center for Infectious Disease"/>
            <person name="Earl A.M."/>
            <person name="Gilmore M.S."/>
            <person name="Lebreton F."/>
            <person name="Courvalin P."/>
            <person name="Walker B."/>
            <person name="Young S.K."/>
            <person name="Zeng Q."/>
            <person name="Gargeya S."/>
            <person name="Fitzgerald M."/>
            <person name="Haas B."/>
            <person name="Abouelleil A."/>
            <person name="Alvarado L."/>
            <person name="Arachchi H.M."/>
            <person name="Berlin A.M."/>
            <person name="Chapman S.B."/>
            <person name="Dewar J."/>
            <person name="Goldberg J."/>
            <person name="Griggs A."/>
            <person name="Gujja S."/>
            <person name="Hansen M."/>
            <person name="Howarth C."/>
            <person name="Imamovic A."/>
            <person name="Larimer J."/>
            <person name="McCowan C."/>
            <person name="Murphy C."/>
            <person name="Neiman D."/>
            <person name="Pearson M."/>
            <person name="Priest M."/>
            <person name="Roberts A."/>
            <person name="Saif S."/>
            <person name="Shea T."/>
            <person name="Sisk P."/>
            <person name="Sykes S."/>
            <person name="Wortman J."/>
            <person name="Nusbaum C."/>
            <person name="Birren B."/>
        </authorList>
    </citation>
    <scope>NUCLEOTIDE SEQUENCE [LARGE SCALE GENOMIC DNA]</scope>
    <source>
        <strain evidence="1 2">10/96A</strain>
    </source>
</reference>
<protein>
    <recommendedName>
        <fullName evidence="3">Transposase</fullName>
    </recommendedName>
</protein>
<proteinExistence type="predicted"/>
<dbReference type="Proteomes" id="UP000017126">
    <property type="component" value="Unassembled WGS sequence"/>
</dbReference>
<sequence>MSYTHLIKETLDILDLSVTFNENCLTKEKYKGQICHIYRGNLIYTAQECIHCKHQIASDIVRWGTTTVRLLMNDVSECRTYLELKKATLQMQSLSADLCRRYFCCEKTLFHQ</sequence>
<accession>A0AAV3L4K7</accession>